<accession>A0A7J0CEV3</accession>
<dbReference type="RefSeq" id="WP_173317004.1">
    <property type="nucleotide sequence ID" value="NZ_BAAAUE010000022.1"/>
</dbReference>
<reference evidence="2 4" key="1">
    <citation type="submission" date="2020-05" db="EMBL/GenBank/DDBJ databases">
        <title>Whole genome shotgun sequence of Streptomyces fulvorobeus NBRC 15897.</title>
        <authorList>
            <person name="Komaki H."/>
            <person name="Tamura T."/>
        </authorList>
    </citation>
    <scope>NUCLEOTIDE SEQUENCE [LARGE SCALE GENOMIC DNA]</scope>
    <source>
        <strain evidence="2 4">NBRC 15897</strain>
    </source>
</reference>
<evidence type="ECO:0000256" key="1">
    <source>
        <dbReference type="SAM" id="MobiDB-lite"/>
    </source>
</evidence>
<evidence type="ECO:0000313" key="2">
    <source>
        <dbReference type="EMBL" id="GFN00788.1"/>
    </source>
</evidence>
<evidence type="ECO:0000313" key="3">
    <source>
        <dbReference type="EMBL" id="NYE44272.1"/>
    </source>
</evidence>
<comment type="caution">
    <text evidence="2">The sequence shown here is derived from an EMBL/GenBank/DDBJ whole genome shotgun (WGS) entry which is preliminary data.</text>
</comment>
<evidence type="ECO:0000313" key="4">
    <source>
        <dbReference type="Proteomes" id="UP000498980"/>
    </source>
</evidence>
<evidence type="ECO:0000313" key="5">
    <source>
        <dbReference type="Proteomes" id="UP000530403"/>
    </source>
</evidence>
<proteinExistence type="predicted"/>
<name>A0A7J0CEV3_9ACTN</name>
<feature type="compositionally biased region" description="Basic and acidic residues" evidence="1">
    <location>
        <begin position="52"/>
        <end position="65"/>
    </location>
</feature>
<dbReference type="EMBL" id="JACCCF010000001">
    <property type="protein sequence ID" value="NYE44272.1"/>
    <property type="molecule type" value="Genomic_DNA"/>
</dbReference>
<protein>
    <submittedName>
        <fullName evidence="2">Uncharacterized protein</fullName>
    </submittedName>
</protein>
<dbReference type="Proteomes" id="UP000498980">
    <property type="component" value="Unassembled WGS sequence"/>
</dbReference>
<gene>
    <name evidence="3" type="ORF">HEB29_005283</name>
    <name evidence="2" type="ORF">Sfulv_55980</name>
</gene>
<dbReference type="Proteomes" id="UP000530403">
    <property type="component" value="Unassembled WGS sequence"/>
</dbReference>
<dbReference type="EMBL" id="BLWC01000001">
    <property type="protein sequence ID" value="GFN00788.1"/>
    <property type="molecule type" value="Genomic_DNA"/>
</dbReference>
<sequence>MTDLTQAVQLSDPLSALEPVPNRACDICSSLGRQREAARRQQDMTTVSDCNVEIRRHPHREPVTT</sequence>
<organism evidence="2 4">
    <name type="scientific">Streptomyces fulvorobeus</name>
    <dbReference type="NCBI Taxonomy" id="284028"/>
    <lineage>
        <taxon>Bacteria</taxon>
        <taxon>Bacillati</taxon>
        <taxon>Actinomycetota</taxon>
        <taxon>Actinomycetes</taxon>
        <taxon>Kitasatosporales</taxon>
        <taxon>Streptomycetaceae</taxon>
        <taxon>Streptomyces</taxon>
    </lineage>
</organism>
<keyword evidence="4" id="KW-1185">Reference proteome</keyword>
<reference evidence="3 5" key="2">
    <citation type="submission" date="2020-07" db="EMBL/GenBank/DDBJ databases">
        <title>Sequencing the genomes of 1000 actinobacteria strains.</title>
        <authorList>
            <person name="Klenk H.-P."/>
        </authorList>
    </citation>
    <scope>NUCLEOTIDE SEQUENCE [LARGE SCALE GENOMIC DNA]</scope>
    <source>
        <strain evidence="3 5">DSM 41455</strain>
    </source>
</reference>
<dbReference type="AlphaFoldDB" id="A0A7J0CEV3"/>
<feature type="region of interest" description="Disordered" evidence="1">
    <location>
        <begin position="37"/>
        <end position="65"/>
    </location>
</feature>